<dbReference type="EMBL" id="MT143881">
    <property type="protein sequence ID" value="QJB04393.1"/>
    <property type="molecule type" value="Genomic_DNA"/>
</dbReference>
<protein>
    <submittedName>
        <fullName evidence="1">Uncharacterized protein</fullName>
    </submittedName>
</protein>
<organism evidence="1">
    <name type="scientific">viral metagenome</name>
    <dbReference type="NCBI Taxonomy" id="1070528"/>
    <lineage>
        <taxon>unclassified sequences</taxon>
        <taxon>metagenomes</taxon>
        <taxon>organismal metagenomes</taxon>
    </lineage>
</organism>
<sequence>MISTNTVKPKEDKRFAKFLRTETDDKGEPTGSIISSIPKRVITTSQKEFVERAKPVLPHNFPPAREVKREKPEKTFIQTSDIRGMEENKKRKELMAKVKAMQKKKAGRPKKKA</sequence>
<name>A0A6M3MFI8_9ZZZZ</name>
<reference evidence="1" key="1">
    <citation type="submission" date="2020-03" db="EMBL/GenBank/DDBJ databases">
        <title>The deep terrestrial virosphere.</title>
        <authorList>
            <person name="Holmfeldt K."/>
            <person name="Nilsson E."/>
            <person name="Simone D."/>
            <person name="Lopez-Fernandez M."/>
            <person name="Wu X."/>
            <person name="de Brujin I."/>
            <person name="Lundin D."/>
            <person name="Andersson A."/>
            <person name="Bertilsson S."/>
            <person name="Dopson M."/>
        </authorList>
    </citation>
    <scope>NUCLEOTIDE SEQUENCE</scope>
    <source>
        <strain evidence="1">MM171B00326</strain>
    </source>
</reference>
<accession>A0A6M3MFI8</accession>
<proteinExistence type="predicted"/>
<dbReference type="AlphaFoldDB" id="A0A6M3MFI8"/>
<gene>
    <name evidence="1" type="ORF">MM171B00326_0028</name>
</gene>
<evidence type="ECO:0000313" key="1">
    <source>
        <dbReference type="EMBL" id="QJB04393.1"/>
    </source>
</evidence>